<feature type="region of interest" description="Disordered" evidence="2">
    <location>
        <begin position="187"/>
        <end position="246"/>
    </location>
</feature>
<feature type="region of interest" description="Disordered" evidence="2">
    <location>
        <begin position="283"/>
        <end position="345"/>
    </location>
</feature>
<feature type="compositionally biased region" description="Low complexity" evidence="2">
    <location>
        <begin position="222"/>
        <end position="233"/>
    </location>
</feature>
<protein>
    <submittedName>
        <fullName evidence="3">Uncharacterized protein</fullName>
    </submittedName>
</protein>
<accession>A0A7R9AZH8</accession>
<dbReference type="CDD" id="cd21931">
    <property type="entry name" value="TD_EMAP-like"/>
    <property type="match status" value="1"/>
</dbReference>
<feature type="compositionally biased region" description="Low complexity" evidence="2">
    <location>
        <begin position="195"/>
        <end position="204"/>
    </location>
</feature>
<evidence type="ECO:0000256" key="1">
    <source>
        <dbReference type="SAM" id="Coils"/>
    </source>
</evidence>
<sequence>MKNDMIETENESLRERVADLEKKVLEQGDEIVCLRSTLADVLRRLNQFESRGGPIPENRIPVRNGSVVHRVVGKLIPGEFFAGGSASCSCGSAATAPIWSLNRKMAQVVRHNSKKQQHGFMGAPTLCCPRATIYNNHVQSSPQYKDSPSSMKKYQGSVSDLASRDPLRRAASYASSLPQRRVVHYQSTGSLHSDSPSSNSVSPVPTSPSPTHTPTPPPPQRATPTGTGRTTPTQKHSAPQRPTSVGNLSLAKRWSSTGDFHNVGITSPQSAMATASSNYCYKASKKRDSQQEQRLPNFTGRTSMRKKTSTHDINSKTTKRCDPSAAFRRYAPPLASGTTWTPRTA</sequence>
<feature type="compositionally biased region" description="Polar residues" evidence="2">
    <location>
        <begin position="336"/>
        <end position="345"/>
    </location>
</feature>
<reference evidence="3" key="1">
    <citation type="submission" date="2020-11" db="EMBL/GenBank/DDBJ databases">
        <authorList>
            <person name="Tran Van P."/>
        </authorList>
    </citation>
    <scope>NUCLEOTIDE SEQUENCE</scope>
</reference>
<dbReference type="EMBL" id="OC003539">
    <property type="protein sequence ID" value="CAD7263428.1"/>
    <property type="molecule type" value="Genomic_DNA"/>
</dbReference>
<feature type="compositionally biased region" description="Polar residues" evidence="2">
    <location>
        <begin position="292"/>
        <end position="302"/>
    </location>
</feature>
<dbReference type="AlphaFoldDB" id="A0A7R9AZH8"/>
<gene>
    <name evidence="3" type="ORF">TSIB3V08_LOCUS7506</name>
</gene>
<evidence type="ECO:0000313" key="3">
    <source>
        <dbReference type="EMBL" id="CAD7263428.1"/>
    </source>
</evidence>
<feature type="compositionally biased region" description="Basic and acidic residues" evidence="2">
    <location>
        <begin position="309"/>
        <end position="322"/>
    </location>
</feature>
<feature type="compositionally biased region" description="Pro residues" evidence="2">
    <location>
        <begin position="205"/>
        <end position="221"/>
    </location>
</feature>
<feature type="compositionally biased region" description="Polar residues" evidence="2">
    <location>
        <begin position="234"/>
        <end position="246"/>
    </location>
</feature>
<organism evidence="3">
    <name type="scientific">Timema shepardi</name>
    <name type="common">Walking stick</name>
    <dbReference type="NCBI Taxonomy" id="629360"/>
    <lineage>
        <taxon>Eukaryota</taxon>
        <taxon>Metazoa</taxon>
        <taxon>Ecdysozoa</taxon>
        <taxon>Arthropoda</taxon>
        <taxon>Hexapoda</taxon>
        <taxon>Insecta</taxon>
        <taxon>Pterygota</taxon>
        <taxon>Neoptera</taxon>
        <taxon>Polyneoptera</taxon>
        <taxon>Phasmatodea</taxon>
        <taxon>Timematodea</taxon>
        <taxon>Timematoidea</taxon>
        <taxon>Timematidae</taxon>
        <taxon>Timema</taxon>
    </lineage>
</organism>
<keyword evidence="1" id="KW-0175">Coiled coil</keyword>
<evidence type="ECO:0000256" key="2">
    <source>
        <dbReference type="SAM" id="MobiDB-lite"/>
    </source>
</evidence>
<feature type="coiled-coil region" evidence="1">
    <location>
        <begin position="3"/>
        <end position="30"/>
    </location>
</feature>
<name>A0A7R9AZH8_TIMSH</name>
<dbReference type="InterPro" id="IPR049813">
    <property type="entry name" value="Elp-1-like_TD"/>
</dbReference>
<feature type="compositionally biased region" description="Polar residues" evidence="2">
    <location>
        <begin position="139"/>
        <end position="160"/>
    </location>
</feature>
<feature type="region of interest" description="Disordered" evidence="2">
    <location>
        <begin position="139"/>
        <end position="165"/>
    </location>
</feature>
<proteinExistence type="predicted"/>